<evidence type="ECO:0000313" key="3">
    <source>
        <dbReference type="Proteomes" id="UP000092460"/>
    </source>
</evidence>
<evidence type="ECO:0000313" key="2">
    <source>
        <dbReference type="EnsemblMetazoa" id="GPPI034150-PA"/>
    </source>
</evidence>
<name>A0A1B0BLS9_9MUSC</name>
<feature type="transmembrane region" description="Helical" evidence="1">
    <location>
        <begin position="22"/>
        <end position="41"/>
    </location>
</feature>
<reference evidence="2" key="2">
    <citation type="submission" date="2020-05" db="UniProtKB">
        <authorList>
            <consortium name="EnsemblMetazoa"/>
        </authorList>
    </citation>
    <scope>IDENTIFICATION</scope>
    <source>
        <strain evidence="2">IAEA</strain>
    </source>
</reference>
<protein>
    <submittedName>
        <fullName evidence="2">Uncharacterized protein</fullName>
    </submittedName>
</protein>
<accession>A0A1B0BLS9</accession>
<keyword evidence="1" id="KW-0472">Membrane</keyword>
<keyword evidence="1" id="KW-0812">Transmembrane</keyword>
<proteinExistence type="predicted"/>
<keyword evidence="1" id="KW-1133">Transmembrane helix</keyword>
<dbReference type="AlphaFoldDB" id="A0A1B0BLS9"/>
<organism evidence="2 3">
    <name type="scientific">Glossina palpalis gambiensis</name>
    <dbReference type="NCBI Taxonomy" id="67801"/>
    <lineage>
        <taxon>Eukaryota</taxon>
        <taxon>Metazoa</taxon>
        <taxon>Ecdysozoa</taxon>
        <taxon>Arthropoda</taxon>
        <taxon>Hexapoda</taxon>
        <taxon>Insecta</taxon>
        <taxon>Pterygota</taxon>
        <taxon>Neoptera</taxon>
        <taxon>Endopterygota</taxon>
        <taxon>Diptera</taxon>
        <taxon>Brachycera</taxon>
        <taxon>Muscomorpha</taxon>
        <taxon>Hippoboscoidea</taxon>
        <taxon>Glossinidae</taxon>
        <taxon>Glossina</taxon>
    </lineage>
</organism>
<evidence type="ECO:0000256" key="1">
    <source>
        <dbReference type="SAM" id="Phobius"/>
    </source>
</evidence>
<dbReference type="Proteomes" id="UP000092460">
    <property type="component" value="Unassembled WGS sequence"/>
</dbReference>
<sequence>MIECIVATIKTYNDNNTRYKRYLPAVLMNVILSYLSSVAIFRIAAKLSNTLAVASIAWRRNNYLVVTESLAIVSNDDGTVHAIERPLDEARVNNVANSEMRNHISTSTA</sequence>
<reference evidence="3" key="1">
    <citation type="submission" date="2015-01" db="EMBL/GenBank/DDBJ databases">
        <authorList>
            <person name="Aksoy S."/>
            <person name="Warren W."/>
            <person name="Wilson R.K."/>
        </authorList>
    </citation>
    <scope>NUCLEOTIDE SEQUENCE [LARGE SCALE GENOMIC DNA]</scope>
    <source>
        <strain evidence="3">IAEA</strain>
    </source>
</reference>
<dbReference type="VEuPathDB" id="VectorBase:GPPI034150"/>
<dbReference type="EnsemblMetazoa" id="GPPI034150-RA">
    <property type="protein sequence ID" value="GPPI034150-PA"/>
    <property type="gene ID" value="GPPI034150"/>
</dbReference>
<keyword evidence="3" id="KW-1185">Reference proteome</keyword>
<dbReference type="EMBL" id="JXJN01016533">
    <property type="status" value="NOT_ANNOTATED_CDS"/>
    <property type="molecule type" value="Genomic_DNA"/>
</dbReference>